<reference evidence="6" key="1">
    <citation type="submission" date="2022-03" db="EMBL/GenBank/DDBJ databases">
        <title>A functionally conserved STORR gene fusion in Papaver species that diverged 16.8 million years ago.</title>
        <authorList>
            <person name="Catania T."/>
        </authorList>
    </citation>
    <scope>NUCLEOTIDE SEQUENCE</scope>
    <source>
        <strain evidence="6">S-191538</strain>
    </source>
</reference>
<dbReference type="InterPro" id="IPR050710">
    <property type="entry name" value="Band7/mec-2_domain"/>
</dbReference>
<gene>
    <name evidence="6" type="ORF">MKW94_015687</name>
</gene>
<organism evidence="6 7">
    <name type="scientific">Papaver nudicaule</name>
    <name type="common">Iceland poppy</name>
    <dbReference type="NCBI Taxonomy" id="74823"/>
    <lineage>
        <taxon>Eukaryota</taxon>
        <taxon>Viridiplantae</taxon>
        <taxon>Streptophyta</taxon>
        <taxon>Embryophyta</taxon>
        <taxon>Tracheophyta</taxon>
        <taxon>Spermatophyta</taxon>
        <taxon>Magnoliopsida</taxon>
        <taxon>Ranunculales</taxon>
        <taxon>Papaveraceae</taxon>
        <taxon>Papaveroideae</taxon>
        <taxon>Papaver</taxon>
    </lineage>
</organism>
<proteinExistence type="inferred from homology"/>
<feature type="region of interest" description="Disordered" evidence="4">
    <location>
        <begin position="21"/>
        <end position="50"/>
    </location>
</feature>
<sequence length="369" mass="41132">MNSLSRLRSISRHINTSARITSALSSSTSQNTNPASAFRQSSVRHASTSPYDDYDRRTAINIGFRIVPEKKALIVERWGKYHKTLEPGFHRLTPFVERIRYVHSLKEHTVHITDQTAITKDNVSITLDGILYCKVVDPLKASYAIENPFHALINLVQTTMRSEIGQITLDRTFEERDRLSQKIINTLTEPAEKWGMEILRYEIRDINPPQGVRDAMHRQAEADRNKRVRILESEGKRQADINNSDAKKQEELMEEAEANKAKISMEFEATANGIELLSKTIKSNGGPEAAGLRIAEQYINAFGEIAKKGTTMLLPADISHPANMMSQAFSLYKNAIGSASSGDGGGGDAKLFEVDQSGKRAGQAYGLKK</sequence>
<dbReference type="SUPFAM" id="SSF117892">
    <property type="entry name" value="Band 7/SPFH domain"/>
    <property type="match status" value="1"/>
</dbReference>
<dbReference type="GO" id="GO:0007005">
    <property type="term" value="P:mitochondrion organization"/>
    <property type="evidence" value="ECO:0007669"/>
    <property type="project" value="TreeGrafter"/>
</dbReference>
<evidence type="ECO:0000256" key="3">
    <source>
        <dbReference type="ARBA" id="ARBA00023128"/>
    </source>
</evidence>
<comment type="similarity">
    <text evidence="2">Belongs to the band 7/mec-2 family.</text>
</comment>
<keyword evidence="7" id="KW-1185">Reference proteome</keyword>
<keyword evidence="3" id="KW-0496">Mitochondrion</keyword>
<feature type="domain" description="Band 7" evidence="5">
    <location>
        <begin position="62"/>
        <end position="220"/>
    </location>
</feature>
<dbReference type="AlphaFoldDB" id="A0AA41V3U7"/>
<dbReference type="SMART" id="SM00244">
    <property type="entry name" value="PHB"/>
    <property type="match status" value="1"/>
</dbReference>
<comment type="caution">
    <text evidence="6">The sequence shown here is derived from an EMBL/GenBank/DDBJ whole genome shotgun (WGS) entry which is preliminary data.</text>
</comment>
<evidence type="ECO:0000259" key="5">
    <source>
        <dbReference type="SMART" id="SM00244"/>
    </source>
</evidence>
<evidence type="ECO:0000256" key="2">
    <source>
        <dbReference type="ARBA" id="ARBA00008164"/>
    </source>
</evidence>
<evidence type="ECO:0000256" key="1">
    <source>
        <dbReference type="ARBA" id="ARBA00004173"/>
    </source>
</evidence>
<dbReference type="GO" id="GO:0098552">
    <property type="term" value="C:side of membrane"/>
    <property type="evidence" value="ECO:0007669"/>
    <property type="project" value="UniProtKB-ARBA"/>
</dbReference>
<accession>A0AA41V3U7</accession>
<protein>
    <recommendedName>
        <fullName evidence="5">Band 7 domain-containing protein</fullName>
    </recommendedName>
</protein>
<evidence type="ECO:0000313" key="7">
    <source>
        <dbReference type="Proteomes" id="UP001177140"/>
    </source>
</evidence>
<dbReference type="PANTHER" id="PTHR43327:SF10">
    <property type="entry name" value="STOMATIN-LIKE PROTEIN 2, MITOCHONDRIAL"/>
    <property type="match status" value="1"/>
</dbReference>
<dbReference type="Proteomes" id="UP001177140">
    <property type="component" value="Unassembled WGS sequence"/>
</dbReference>
<feature type="region of interest" description="Disordered" evidence="4">
    <location>
        <begin position="235"/>
        <end position="257"/>
    </location>
</feature>
<dbReference type="GO" id="GO:0005886">
    <property type="term" value="C:plasma membrane"/>
    <property type="evidence" value="ECO:0007669"/>
    <property type="project" value="UniProtKB-ARBA"/>
</dbReference>
<dbReference type="GO" id="GO:0005739">
    <property type="term" value="C:mitochondrion"/>
    <property type="evidence" value="ECO:0007669"/>
    <property type="project" value="UniProtKB-SubCell"/>
</dbReference>
<dbReference type="EMBL" id="JAJJMA010106379">
    <property type="protein sequence ID" value="MCL7030887.1"/>
    <property type="molecule type" value="Genomic_DNA"/>
</dbReference>
<dbReference type="PANTHER" id="PTHR43327">
    <property type="entry name" value="STOMATIN-LIKE PROTEIN 2, MITOCHONDRIAL"/>
    <property type="match status" value="1"/>
</dbReference>
<name>A0AA41V3U7_PAPNU</name>
<dbReference type="FunFam" id="3.30.479.30:FF:000004">
    <property type="entry name" value="Putative membrane protease family, stomatin"/>
    <property type="match status" value="1"/>
</dbReference>
<evidence type="ECO:0000256" key="4">
    <source>
        <dbReference type="SAM" id="MobiDB-lite"/>
    </source>
</evidence>
<dbReference type="Gene3D" id="3.30.479.30">
    <property type="entry name" value="Band 7 domain"/>
    <property type="match status" value="1"/>
</dbReference>
<dbReference type="CDD" id="cd08829">
    <property type="entry name" value="SPFH_paraslipin"/>
    <property type="match status" value="1"/>
</dbReference>
<dbReference type="Pfam" id="PF01145">
    <property type="entry name" value="Band_7"/>
    <property type="match status" value="1"/>
</dbReference>
<dbReference type="InterPro" id="IPR001972">
    <property type="entry name" value="Stomatin_HflK_fam"/>
</dbReference>
<dbReference type="InterPro" id="IPR036013">
    <property type="entry name" value="Band_7/SPFH_dom_sf"/>
</dbReference>
<dbReference type="InterPro" id="IPR032435">
    <property type="entry name" value="STML2-like_C"/>
</dbReference>
<comment type="subcellular location">
    <subcellularLocation>
        <location evidence="1">Mitochondrion</location>
    </subcellularLocation>
</comment>
<evidence type="ECO:0000313" key="6">
    <source>
        <dbReference type="EMBL" id="MCL7030887.1"/>
    </source>
</evidence>
<dbReference type="PRINTS" id="PR00721">
    <property type="entry name" value="STOMATIN"/>
</dbReference>
<dbReference type="Pfam" id="PF16200">
    <property type="entry name" value="Band_7_C"/>
    <property type="match status" value="1"/>
</dbReference>
<dbReference type="InterPro" id="IPR001107">
    <property type="entry name" value="Band_7"/>
</dbReference>